<evidence type="ECO:0000256" key="6">
    <source>
        <dbReference type="ARBA" id="ARBA00022840"/>
    </source>
</evidence>
<dbReference type="PROSITE" id="PS00808">
    <property type="entry name" value="ADP_GLC_PYROPHOSPH_1"/>
    <property type="match status" value="1"/>
</dbReference>
<reference evidence="12" key="1">
    <citation type="submission" date="2020-08" db="EMBL/GenBank/DDBJ databases">
        <title>Genome public.</title>
        <authorList>
            <person name="Liu C."/>
            <person name="Sun Q."/>
        </authorList>
    </citation>
    <scope>NUCLEOTIDE SEQUENCE</scope>
    <source>
        <strain evidence="12">NSJ-63</strain>
    </source>
</reference>
<comment type="subunit">
    <text evidence="9">Homotetramer.</text>
</comment>
<evidence type="ECO:0000256" key="3">
    <source>
        <dbReference type="ARBA" id="ARBA00022679"/>
    </source>
</evidence>
<keyword evidence="13" id="KW-1185">Reference proteome</keyword>
<dbReference type="Pfam" id="PF00483">
    <property type="entry name" value="NTP_transferase"/>
    <property type="match status" value="1"/>
</dbReference>
<evidence type="ECO:0000256" key="7">
    <source>
        <dbReference type="ARBA" id="ARBA00023056"/>
    </source>
</evidence>
<evidence type="ECO:0000256" key="8">
    <source>
        <dbReference type="ARBA" id="ARBA00023277"/>
    </source>
</evidence>
<accession>A0A926HRX0</accession>
<dbReference type="Gene3D" id="3.90.550.10">
    <property type="entry name" value="Spore Coat Polysaccharide Biosynthesis Protein SpsA, Chain A"/>
    <property type="match status" value="1"/>
</dbReference>
<comment type="caution">
    <text evidence="12">The sequence shown here is derived from an EMBL/GenBank/DDBJ whole genome shotgun (WGS) entry which is preliminary data.</text>
</comment>
<feature type="domain" description="Nucleotidyl transferase" evidence="10">
    <location>
        <begin position="9"/>
        <end position="261"/>
    </location>
</feature>
<dbReference type="InterPro" id="IPR029044">
    <property type="entry name" value="Nucleotide-diphossugar_trans"/>
</dbReference>
<dbReference type="PANTHER" id="PTHR43523">
    <property type="entry name" value="GLUCOSE-1-PHOSPHATE ADENYLYLTRANSFERASE-RELATED"/>
    <property type="match status" value="1"/>
</dbReference>
<keyword evidence="5 9" id="KW-0547">Nucleotide-binding</keyword>
<keyword evidence="7 9" id="KW-0320">Glycogen biosynthesis</keyword>
<dbReference type="PROSITE" id="PS00810">
    <property type="entry name" value="ADP_GLC_PYROPHOSPH_3"/>
    <property type="match status" value="1"/>
</dbReference>
<dbReference type="CDD" id="cd04651">
    <property type="entry name" value="LbH_G1P_AT_C"/>
    <property type="match status" value="1"/>
</dbReference>
<feature type="binding site" evidence="9">
    <location>
        <begin position="181"/>
        <end position="182"/>
    </location>
    <ligand>
        <name>alpha-D-glucose 1-phosphate</name>
        <dbReference type="ChEBI" id="CHEBI:58601"/>
    </ligand>
</feature>
<dbReference type="PROSITE" id="PS00809">
    <property type="entry name" value="ADP_GLC_PYROPHOSPH_2"/>
    <property type="match status" value="1"/>
</dbReference>
<dbReference type="InterPro" id="IPR011004">
    <property type="entry name" value="Trimer_LpxA-like_sf"/>
</dbReference>
<dbReference type="NCBIfam" id="TIGR02091">
    <property type="entry name" value="glgC"/>
    <property type="match status" value="1"/>
</dbReference>
<keyword evidence="2 9" id="KW-0321">Glycogen metabolism</keyword>
<keyword evidence="3 9" id="KW-0808">Transferase</keyword>
<dbReference type="CDD" id="cd02508">
    <property type="entry name" value="ADP_Glucose_PP"/>
    <property type="match status" value="1"/>
</dbReference>
<comment type="similarity">
    <text evidence="1 9">Belongs to the bacterial/plant glucose-1-phosphate adenylyltransferase family.</text>
</comment>
<feature type="binding site" evidence="9">
    <location>
        <position position="101"/>
    </location>
    <ligand>
        <name>alpha-D-glucose 1-phosphate</name>
        <dbReference type="ChEBI" id="CHEBI:58601"/>
    </ligand>
</feature>
<name>A0A926HRX0_9FIRM</name>
<feature type="binding site" evidence="9">
    <location>
        <position position="166"/>
    </location>
    <ligand>
        <name>alpha-D-glucose 1-phosphate</name>
        <dbReference type="ChEBI" id="CHEBI:58601"/>
    </ligand>
</feature>
<dbReference type="GO" id="GO:0005524">
    <property type="term" value="F:ATP binding"/>
    <property type="evidence" value="ECO:0007669"/>
    <property type="project" value="UniProtKB-KW"/>
</dbReference>
<dbReference type="EC" id="2.7.7.27" evidence="9"/>
<dbReference type="PANTHER" id="PTHR43523:SF2">
    <property type="entry name" value="GLUCOSE-1-PHOSPHATE ADENYLYLTRANSFERASE"/>
    <property type="match status" value="1"/>
</dbReference>
<feature type="site" description="Could play a key role in the communication between the regulatory and the substrate sites" evidence="9">
    <location>
        <position position="61"/>
    </location>
</feature>
<comment type="catalytic activity">
    <reaction evidence="9">
        <text>alpha-D-glucose 1-phosphate + ATP + H(+) = ADP-alpha-D-glucose + diphosphate</text>
        <dbReference type="Rhea" id="RHEA:12120"/>
        <dbReference type="ChEBI" id="CHEBI:15378"/>
        <dbReference type="ChEBI" id="CHEBI:30616"/>
        <dbReference type="ChEBI" id="CHEBI:33019"/>
        <dbReference type="ChEBI" id="CHEBI:57498"/>
        <dbReference type="ChEBI" id="CHEBI:58601"/>
        <dbReference type="EC" id="2.7.7.27"/>
    </reaction>
</comment>
<dbReference type="GO" id="GO:0005978">
    <property type="term" value="P:glycogen biosynthetic process"/>
    <property type="evidence" value="ECO:0007669"/>
    <property type="project" value="UniProtKB-UniRule"/>
</dbReference>
<organism evidence="12 13">
    <name type="scientific">Guopingia tenuis</name>
    <dbReference type="NCBI Taxonomy" id="2763656"/>
    <lineage>
        <taxon>Bacteria</taxon>
        <taxon>Bacillati</taxon>
        <taxon>Bacillota</taxon>
        <taxon>Clostridia</taxon>
        <taxon>Christensenellales</taxon>
        <taxon>Christensenellaceae</taxon>
        <taxon>Guopingia</taxon>
    </lineage>
</organism>
<feature type="domain" description="Glucose-1-phosphate adenylyltransferase/Bifunctional protein GlmU-like C-terminal hexapeptide" evidence="11">
    <location>
        <begin position="289"/>
        <end position="362"/>
    </location>
</feature>
<evidence type="ECO:0000256" key="2">
    <source>
        <dbReference type="ARBA" id="ARBA00022600"/>
    </source>
</evidence>
<evidence type="ECO:0000259" key="10">
    <source>
        <dbReference type="Pfam" id="PF00483"/>
    </source>
</evidence>
<dbReference type="InterPro" id="IPR005836">
    <property type="entry name" value="ADP_Glu_pyroP_CS"/>
</dbReference>
<dbReference type="NCBIfam" id="NF003670">
    <property type="entry name" value="PRK05293.1"/>
    <property type="match status" value="1"/>
</dbReference>
<evidence type="ECO:0000313" key="12">
    <source>
        <dbReference type="EMBL" id="MBC8537842.1"/>
    </source>
</evidence>
<proteinExistence type="inferred from homology"/>
<evidence type="ECO:0000256" key="9">
    <source>
        <dbReference type="HAMAP-Rule" id="MF_00624"/>
    </source>
</evidence>
<evidence type="ECO:0000256" key="4">
    <source>
        <dbReference type="ARBA" id="ARBA00022695"/>
    </source>
</evidence>
<dbReference type="InterPro" id="IPR023049">
    <property type="entry name" value="GlgC_bac"/>
</dbReference>
<dbReference type="Pfam" id="PF24894">
    <property type="entry name" value="Hexapep_GlmU"/>
    <property type="match status" value="1"/>
</dbReference>
<dbReference type="AlphaFoldDB" id="A0A926HRX0"/>
<protein>
    <recommendedName>
        <fullName evidence="9">Glucose-1-phosphate adenylyltransferase</fullName>
        <ecNumber evidence="9">2.7.7.27</ecNumber>
    </recommendedName>
    <alternativeName>
        <fullName evidence="9">ADP-glucose pyrophosphorylase</fullName>
        <shortName evidence="9">ADPGlc PPase</shortName>
    </alternativeName>
    <alternativeName>
        <fullName evidence="9">ADP-glucose synthase</fullName>
    </alternativeName>
</protein>
<dbReference type="SUPFAM" id="SSF51161">
    <property type="entry name" value="Trimeric LpxA-like enzymes"/>
    <property type="match status" value="1"/>
</dbReference>
<dbReference type="SUPFAM" id="SSF53448">
    <property type="entry name" value="Nucleotide-diphospho-sugar transferases"/>
    <property type="match status" value="1"/>
</dbReference>
<evidence type="ECO:0000259" key="11">
    <source>
        <dbReference type="Pfam" id="PF24894"/>
    </source>
</evidence>
<feature type="binding site" evidence="9">
    <location>
        <position position="192"/>
    </location>
    <ligand>
        <name>alpha-D-glucose 1-phosphate</name>
        <dbReference type="ChEBI" id="CHEBI:58601"/>
    </ligand>
</feature>
<comment type="function">
    <text evidence="9">Involved in the biosynthesis of ADP-glucose, a building block required for the elongation reactions to produce glycogen. Catalyzes the reaction between ATP and alpha-D-glucose 1-phosphate (G1P) to produce pyrophosphate and ADP-Glc.</text>
</comment>
<dbReference type="HAMAP" id="MF_00624">
    <property type="entry name" value="GlgC"/>
    <property type="match status" value="1"/>
</dbReference>
<keyword evidence="4 9" id="KW-0548">Nucleotidyltransferase</keyword>
<dbReference type="InterPro" id="IPR011831">
    <property type="entry name" value="ADP-Glc_PPase"/>
</dbReference>
<dbReference type="InterPro" id="IPR005835">
    <property type="entry name" value="NTP_transferase_dom"/>
</dbReference>
<dbReference type="Proteomes" id="UP000617951">
    <property type="component" value="Unassembled WGS sequence"/>
</dbReference>
<comment type="pathway">
    <text evidence="9">Glycan biosynthesis; glycogen biosynthesis.</text>
</comment>
<gene>
    <name evidence="9" type="primary">glgC</name>
    <name evidence="12" type="ORF">H8693_02695</name>
</gene>
<evidence type="ECO:0000313" key="13">
    <source>
        <dbReference type="Proteomes" id="UP000617951"/>
    </source>
</evidence>
<dbReference type="Gene3D" id="2.160.10.10">
    <property type="entry name" value="Hexapeptide repeat proteins"/>
    <property type="match status" value="1"/>
</dbReference>
<feature type="site" description="Could play a key role in the communication between the regulatory and the substrate sites" evidence="9">
    <location>
        <position position="100"/>
    </location>
</feature>
<keyword evidence="6 9" id="KW-0067">ATP-binding</keyword>
<dbReference type="EMBL" id="JACRSS010000001">
    <property type="protein sequence ID" value="MBC8537842.1"/>
    <property type="molecule type" value="Genomic_DNA"/>
</dbReference>
<sequence length="394" mass="43455">MISKKNCVAMLLAGGQGSRLGVLTKERAKPAVPYGGKYKIIDFPLSNCIHSGIDTVGVLTQYQPLELNAYIGTGAPWDLDCMSGGAFVLPPYVKGKTGEWYSGTANAIYQNMYFIERYNPKYVLVLSGDHIYKMDYSKMIRFHEKNEADATIAVIKVPMEEASRFGIMNTAENLRIEEFEEKPEHPKNNMASMGVYVFSWEVLKRYLIADAENPDSANDFGKNVIPAMLHGGERLFAYPFDGYWKDVGTVESLWEANMELLTAAPELDLHDASWRIYSRNPNEPPHYAGKDSEISNSLISEGAYIYGKVENSVIFPGVVVEEGAYVKDSIVMQETHIGRGTRILRAIVDEEVRVGENCVIGGEGAIAVIGCRVQVGNDVVVDAGRAVSPGETLA</sequence>
<dbReference type="GO" id="GO:0008878">
    <property type="term" value="F:glucose-1-phosphate adenylyltransferase activity"/>
    <property type="evidence" value="ECO:0007669"/>
    <property type="project" value="UniProtKB-UniRule"/>
</dbReference>
<evidence type="ECO:0000256" key="1">
    <source>
        <dbReference type="ARBA" id="ARBA00010443"/>
    </source>
</evidence>
<keyword evidence="8 9" id="KW-0119">Carbohydrate metabolism</keyword>
<evidence type="ECO:0000256" key="5">
    <source>
        <dbReference type="ARBA" id="ARBA00022741"/>
    </source>
</evidence>
<dbReference type="InterPro" id="IPR056818">
    <property type="entry name" value="GlmU/GlgC-like_hexapep"/>
</dbReference>